<dbReference type="InterPro" id="IPR000524">
    <property type="entry name" value="Tscrpt_reg_HTH_GntR"/>
</dbReference>
<feature type="domain" description="HTH gntR-type" evidence="4">
    <location>
        <begin position="10"/>
        <end position="76"/>
    </location>
</feature>
<dbReference type="GO" id="GO:0003700">
    <property type="term" value="F:DNA-binding transcription factor activity"/>
    <property type="evidence" value="ECO:0007669"/>
    <property type="project" value="InterPro"/>
</dbReference>
<dbReference type="Gene3D" id="1.10.10.10">
    <property type="entry name" value="Winged helix-like DNA-binding domain superfamily/Winged helix DNA-binding domain"/>
    <property type="match status" value="1"/>
</dbReference>
<keyword evidence="2" id="KW-0238">DNA-binding</keyword>
<dbReference type="CDD" id="cd07377">
    <property type="entry name" value="WHTH_GntR"/>
    <property type="match status" value="1"/>
</dbReference>
<evidence type="ECO:0000313" key="6">
    <source>
        <dbReference type="Proteomes" id="UP000249808"/>
    </source>
</evidence>
<dbReference type="SUPFAM" id="SSF46785">
    <property type="entry name" value="Winged helix' DNA-binding domain"/>
    <property type="match status" value="1"/>
</dbReference>
<gene>
    <name evidence="5" type="ORF">BHU61_00815</name>
</gene>
<dbReference type="Pfam" id="PF07729">
    <property type="entry name" value="FCD"/>
    <property type="match status" value="1"/>
</dbReference>
<name>A0A327ZUY2_9STAP</name>
<keyword evidence="1" id="KW-0805">Transcription regulation</keyword>
<dbReference type="GO" id="GO:0003677">
    <property type="term" value="F:DNA binding"/>
    <property type="evidence" value="ECO:0007669"/>
    <property type="project" value="UniProtKB-KW"/>
</dbReference>
<dbReference type="PANTHER" id="PTHR43537">
    <property type="entry name" value="TRANSCRIPTIONAL REGULATOR, GNTR FAMILY"/>
    <property type="match status" value="1"/>
</dbReference>
<dbReference type="PROSITE" id="PS50949">
    <property type="entry name" value="HTH_GNTR"/>
    <property type="match status" value="1"/>
</dbReference>
<keyword evidence="3" id="KW-0804">Transcription</keyword>
<dbReference type="InterPro" id="IPR008920">
    <property type="entry name" value="TF_FadR/GntR_C"/>
</dbReference>
<dbReference type="SMART" id="SM00345">
    <property type="entry name" value="HTH_GNTR"/>
    <property type="match status" value="1"/>
</dbReference>
<dbReference type="PANTHER" id="PTHR43537:SF24">
    <property type="entry name" value="GLUCONATE OPERON TRANSCRIPTIONAL REPRESSOR"/>
    <property type="match status" value="1"/>
</dbReference>
<evidence type="ECO:0000256" key="2">
    <source>
        <dbReference type="ARBA" id="ARBA00023125"/>
    </source>
</evidence>
<dbReference type="InterPro" id="IPR036390">
    <property type="entry name" value="WH_DNA-bd_sf"/>
</dbReference>
<reference evidence="5 6" key="1">
    <citation type="journal article" date="2018" name="Front. Microbiol.">
        <title>Description and Comparative Genomics of Macrococcus caseolyticus subsp. hominis subsp. nov., Macrococcus goetzii sp. nov., Macrococcus epidermidis sp. nov., and Macrococcus bohemicus sp. nov., Novel Macrococci From Human Clinical Material With Virulence Potential and Suspected Uptake of Foreign DNA by Natural Transformation.</title>
        <authorList>
            <person name="Maslanova I."/>
            <person name="Wertheimer Z."/>
            <person name="Sedlacek I."/>
            <person name="Svec P."/>
            <person name="Indrakova A."/>
            <person name="Kovarovic V."/>
            <person name="Schumann P."/>
            <person name="Sproer C."/>
            <person name="Kralova S."/>
            <person name="Sedo O."/>
            <person name="Kristofova L."/>
            <person name="Vrbovska V."/>
            <person name="Fuzik T."/>
            <person name="Petras P."/>
            <person name="Zdrahal Z."/>
            <person name="Ruzickova V."/>
            <person name="Doskar J."/>
            <person name="Pantucek R."/>
        </authorList>
    </citation>
    <scope>NUCLEOTIDE SEQUENCE [LARGE SCALE GENOMIC DNA]</scope>
    <source>
        <strain evidence="5 6">01/688</strain>
    </source>
</reference>
<dbReference type="InterPro" id="IPR011711">
    <property type="entry name" value="GntR_C"/>
</dbReference>
<comment type="caution">
    <text evidence="5">The sequence shown here is derived from an EMBL/GenBank/DDBJ whole genome shotgun (WGS) entry which is preliminary data.</text>
</comment>
<dbReference type="Gene3D" id="1.20.120.530">
    <property type="entry name" value="GntR ligand-binding domain-like"/>
    <property type="match status" value="1"/>
</dbReference>
<dbReference type="EMBL" id="PZJH01000001">
    <property type="protein sequence ID" value="RAK46019.1"/>
    <property type="molecule type" value="Genomic_DNA"/>
</dbReference>
<sequence length="229" mass="27018">MLPKQWIENLSSGERIAFHLRHKIISGEVKGNEKLSENQLATLYEVSRSPIRDALKILANDHLIRLERMGAVVCALSDKDIQELYDMRIMIEGFAFEKIDHATIETLVLELEKKLEMMRVAVKFNDAAEFAMQDILFHQTMIESIHHQQLEKLWQAIKPNMLILNLISMQQRMNEDKADFERIFNNHEMYIKAVRTQDRKLYKKVLHINFDDLNDEVDDLFYSQTKEDI</sequence>
<dbReference type="Proteomes" id="UP000249808">
    <property type="component" value="Unassembled WGS sequence"/>
</dbReference>
<dbReference type="InterPro" id="IPR036388">
    <property type="entry name" value="WH-like_DNA-bd_sf"/>
</dbReference>
<organism evidence="5 6">
    <name type="scientific">Macrococcus epidermidis</name>
    <dbReference type="NCBI Taxonomy" id="1902580"/>
    <lineage>
        <taxon>Bacteria</taxon>
        <taxon>Bacillati</taxon>
        <taxon>Bacillota</taxon>
        <taxon>Bacilli</taxon>
        <taxon>Bacillales</taxon>
        <taxon>Staphylococcaceae</taxon>
        <taxon>Macrococcus</taxon>
    </lineage>
</organism>
<evidence type="ECO:0000259" key="4">
    <source>
        <dbReference type="PROSITE" id="PS50949"/>
    </source>
</evidence>
<accession>A0A327ZUY2</accession>
<protein>
    <submittedName>
        <fullName evidence="5">GntR family transcriptional regulator</fullName>
    </submittedName>
</protein>
<evidence type="ECO:0000256" key="1">
    <source>
        <dbReference type="ARBA" id="ARBA00023015"/>
    </source>
</evidence>
<evidence type="ECO:0000313" key="5">
    <source>
        <dbReference type="EMBL" id="RAK46019.1"/>
    </source>
</evidence>
<dbReference type="RefSeq" id="WP_111714193.1">
    <property type="nucleotide sequence ID" value="NZ_JBHSSR010000001.1"/>
</dbReference>
<dbReference type="SUPFAM" id="SSF48008">
    <property type="entry name" value="GntR ligand-binding domain-like"/>
    <property type="match status" value="1"/>
</dbReference>
<evidence type="ECO:0000256" key="3">
    <source>
        <dbReference type="ARBA" id="ARBA00023163"/>
    </source>
</evidence>
<proteinExistence type="predicted"/>
<dbReference type="Pfam" id="PF00392">
    <property type="entry name" value="GntR"/>
    <property type="match status" value="1"/>
</dbReference>
<dbReference type="AlphaFoldDB" id="A0A327ZUY2"/>
<dbReference type="SMART" id="SM00895">
    <property type="entry name" value="FCD"/>
    <property type="match status" value="1"/>
</dbReference>
<keyword evidence="6" id="KW-1185">Reference proteome</keyword>